<gene>
    <name evidence="2" type="ORF">Purlil1_6824</name>
</gene>
<feature type="region of interest" description="Disordered" evidence="1">
    <location>
        <begin position="419"/>
        <end position="473"/>
    </location>
</feature>
<protein>
    <submittedName>
        <fullName evidence="2">Uncharacterized protein</fullName>
    </submittedName>
</protein>
<sequence length="473" mass="50788">MDGLGKLDDEAVKLQGHRPSDVAEGGVMAKAWKVLRLWRWVAGRDPGLPGRLQCVVAPIELHRARLTGLVFPRRHTPDYSSGAASSSRPRSIRLDSMPARTAGVSMALDVAGHVHLFLQLQLALPTAVGADPLKPPAWLAVLTAPLDAKSSSDEWRQNSLRERPAAALLSRRDVVIFLLRPSRRPTGPPVGGSSAAPRALMSRSRAGVPGPFRVPAHPVRAPQFGSCLAWRQRNRVRFETLKPLPACGDATNGLHPAAGDAAVAAAAAATAHATRPKPKIYLARRFPPSPALAPAAPSDPTKMFYEWIFLTPPLHPQPQRASQARQARHPIDGIMGAASGATLDLAAGGWLAARHTKQQATREAGGGGGCDAGAPLTYALTCSSPGFPFNSASASIHRDAQLRHRFVPTKSIIIVASQRTVRPRHPAPRQQHHRGAATKQASILYTHTTDTHTTHATRTRIGNLHRRPKQPDK</sequence>
<evidence type="ECO:0000313" key="2">
    <source>
        <dbReference type="EMBL" id="KAK4088971.1"/>
    </source>
</evidence>
<organism evidence="2 3">
    <name type="scientific">Purpureocillium lilacinum</name>
    <name type="common">Paecilomyces lilacinus</name>
    <dbReference type="NCBI Taxonomy" id="33203"/>
    <lineage>
        <taxon>Eukaryota</taxon>
        <taxon>Fungi</taxon>
        <taxon>Dikarya</taxon>
        <taxon>Ascomycota</taxon>
        <taxon>Pezizomycotina</taxon>
        <taxon>Sordariomycetes</taxon>
        <taxon>Hypocreomycetidae</taxon>
        <taxon>Hypocreales</taxon>
        <taxon>Ophiocordycipitaceae</taxon>
        <taxon>Purpureocillium</taxon>
    </lineage>
</organism>
<reference evidence="2 3" key="1">
    <citation type="journal article" date="2024" name="Microbiol. Resour. Announc.">
        <title>Genome annotations for the ascomycete fungi Trichoderma harzianum, Trichoderma aggressivum, and Purpureocillium lilacinum.</title>
        <authorList>
            <person name="Beijen E.P.W."/>
            <person name="Ohm R.A."/>
        </authorList>
    </citation>
    <scope>NUCLEOTIDE SEQUENCE [LARGE SCALE GENOMIC DNA]</scope>
    <source>
        <strain evidence="2 3">CBS 150709</strain>
    </source>
</reference>
<keyword evidence="3" id="KW-1185">Reference proteome</keyword>
<evidence type="ECO:0000256" key="1">
    <source>
        <dbReference type="SAM" id="MobiDB-lite"/>
    </source>
</evidence>
<comment type="caution">
    <text evidence="2">The sequence shown here is derived from an EMBL/GenBank/DDBJ whole genome shotgun (WGS) entry which is preliminary data.</text>
</comment>
<feature type="compositionally biased region" description="Basic residues" evidence="1">
    <location>
        <begin position="421"/>
        <end position="436"/>
    </location>
</feature>
<name>A0ABR0BYN1_PURLI</name>
<feature type="compositionally biased region" description="Basic residues" evidence="1">
    <location>
        <begin position="455"/>
        <end position="473"/>
    </location>
</feature>
<dbReference type="EMBL" id="JAWRVI010000022">
    <property type="protein sequence ID" value="KAK4088971.1"/>
    <property type="molecule type" value="Genomic_DNA"/>
</dbReference>
<evidence type="ECO:0000313" key="3">
    <source>
        <dbReference type="Proteomes" id="UP001287286"/>
    </source>
</evidence>
<dbReference type="Proteomes" id="UP001287286">
    <property type="component" value="Unassembled WGS sequence"/>
</dbReference>
<proteinExistence type="predicted"/>
<accession>A0ABR0BYN1</accession>